<comment type="caution">
    <text evidence="3">The sequence shown here is derived from an EMBL/GenBank/DDBJ whole genome shotgun (WGS) entry which is preliminary data.</text>
</comment>
<dbReference type="SUPFAM" id="SSF51556">
    <property type="entry name" value="Metallo-dependent hydrolases"/>
    <property type="match status" value="1"/>
</dbReference>
<dbReference type="EMBL" id="AZHX01001820">
    <property type="protein sequence ID" value="ETW99568.1"/>
    <property type="molecule type" value="Genomic_DNA"/>
</dbReference>
<feature type="domain" description="Amidohydrolase-related" evidence="2">
    <location>
        <begin position="111"/>
        <end position="370"/>
    </location>
</feature>
<proteinExistence type="predicted"/>
<evidence type="ECO:0000313" key="4">
    <source>
        <dbReference type="Proteomes" id="UP000019140"/>
    </source>
</evidence>
<dbReference type="GO" id="GO:0019748">
    <property type="term" value="P:secondary metabolic process"/>
    <property type="evidence" value="ECO:0007669"/>
    <property type="project" value="TreeGrafter"/>
</dbReference>
<organism evidence="3 4">
    <name type="scientific">Candidatus Entotheonella gemina</name>
    <dbReference type="NCBI Taxonomy" id="1429439"/>
    <lineage>
        <taxon>Bacteria</taxon>
        <taxon>Pseudomonadati</taxon>
        <taxon>Nitrospinota/Tectimicrobiota group</taxon>
        <taxon>Candidatus Tectimicrobiota</taxon>
        <taxon>Candidatus Entotheonellia</taxon>
        <taxon>Candidatus Entotheonellales</taxon>
        <taxon>Candidatus Entotheonellaceae</taxon>
        <taxon>Candidatus Entotheonella</taxon>
    </lineage>
</organism>
<dbReference type="PANTHER" id="PTHR21240:SF28">
    <property type="entry name" value="ISO-OROTATE DECARBOXYLASE (EUROFUNG)"/>
    <property type="match status" value="1"/>
</dbReference>
<dbReference type="Gene3D" id="3.20.20.140">
    <property type="entry name" value="Metal-dependent hydrolases"/>
    <property type="match status" value="1"/>
</dbReference>
<dbReference type="GO" id="GO:0005737">
    <property type="term" value="C:cytoplasm"/>
    <property type="evidence" value="ECO:0007669"/>
    <property type="project" value="TreeGrafter"/>
</dbReference>
<dbReference type="PANTHER" id="PTHR21240">
    <property type="entry name" value="2-AMINO-3-CARBOXYLMUCONATE-6-SEMIALDEHYDE DECARBOXYLASE"/>
    <property type="match status" value="1"/>
</dbReference>
<evidence type="ECO:0000259" key="2">
    <source>
        <dbReference type="Pfam" id="PF04909"/>
    </source>
</evidence>
<sequence>MAIASSTAVDLLVIDADAHVIETERTWDYLEPSEQAFRPRLFASPDEPGQQYWVIENKIRGFRFPTLTEQQLQEMSQQAGRELTTPQAAREVDDVALRLSHLDELGIDIQVLHNTLWIEQVAGRPDIEAALCRSWNRWMADVWKQGQGRLRWSCVVPAMMLDEAIEQIRTAKSNGAVAVCMRPIEGQRSMVDPYFYPLYEEASRLDLAIAVHIANGSPTYCDLYRHMPGTLRTHGFALFRVPTVVSCYELMMSEVPQVFPNLRWGFIEASAQWVPWICNEIVRRYQADGRTCPDDVLHAYKIFVTCQTDDDIPWLLKYAGDHSLIIGTDYGHIDPSSELDAISVFKAQTGISQETKDRILYHNPMALYHLQEA</sequence>
<dbReference type="GO" id="GO:0016787">
    <property type="term" value="F:hydrolase activity"/>
    <property type="evidence" value="ECO:0007669"/>
    <property type="project" value="InterPro"/>
</dbReference>
<dbReference type="InterPro" id="IPR032465">
    <property type="entry name" value="ACMSD"/>
</dbReference>
<evidence type="ECO:0000256" key="1">
    <source>
        <dbReference type="ARBA" id="ARBA00023239"/>
    </source>
</evidence>
<keyword evidence="1" id="KW-0456">Lyase</keyword>
<keyword evidence="4" id="KW-1185">Reference proteome</keyword>
<name>W4LN93_9BACT</name>
<dbReference type="Pfam" id="PF04909">
    <property type="entry name" value="Amidohydro_2"/>
    <property type="match status" value="1"/>
</dbReference>
<protein>
    <recommendedName>
        <fullName evidence="2">Amidohydrolase-related domain-containing protein</fullName>
    </recommendedName>
</protein>
<dbReference type="Proteomes" id="UP000019140">
    <property type="component" value="Unassembled WGS sequence"/>
</dbReference>
<dbReference type="InterPro" id="IPR032466">
    <property type="entry name" value="Metal_Hydrolase"/>
</dbReference>
<reference evidence="3 4" key="1">
    <citation type="journal article" date="2014" name="Nature">
        <title>An environmental bacterial taxon with a large and distinct metabolic repertoire.</title>
        <authorList>
            <person name="Wilson M.C."/>
            <person name="Mori T."/>
            <person name="Ruckert C."/>
            <person name="Uria A.R."/>
            <person name="Helf M.J."/>
            <person name="Takada K."/>
            <person name="Gernert C."/>
            <person name="Steffens U.A."/>
            <person name="Heycke N."/>
            <person name="Schmitt S."/>
            <person name="Rinke C."/>
            <person name="Helfrich E.J."/>
            <person name="Brachmann A.O."/>
            <person name="Gurgui C."/>
            <person name="Wakimoto T."/>
            <person name="Kracht M."/>
            <person name="Crusemann M."/>
            <person name="Hentschel U."/>
            <person name="Abe I."/>
            <person name="Matsunaga S."/>
            <person name="Kalinowski J."/>
            <person name="Takeyama H."/>
            <person name="Piel J."/>
        </authorList>
    </citation>
    <scope>NUCLEOTIDE SEQUENCE [LARGE SCALE GENOMIC DNA]</scope>
    <source>
        <strain evidence="4">TSY2</strain>
    </source>
</reference>
<dbReference type="AlphaFoldDB" id="W4LN93"/>
<dbReference type="InterPro" id="IPR006680">
    <property type="entry name" value="Amidohydro-rel"/>
</dbReference>
<evidence type="ECO:0000313" key="3">
    <source>
        <dbReference type="EMBL" id="ETW99568.1"/>
    </source>
</evidence>
<gene>
    <name evidence="3" type="ORF">ETSY2_40670</name>
</gene>
<accession>W4LN93</accession>
<dbReference type="GO" id="GO:0016831">
    <property type="term" value="F:carboxy-lyase activity"/>
    <property type="evidence" value="ECO:0007669"/>
    <property type="project" value="InterPro"/>
</dbReference>
<dbReference type="HOGENOM" id="CLU_039329_0_0_7"/>